<gene>
    <name evidence="2" type="ORF">CARN6_0134</name>
</gene>
<comment type="caution">
    <text evidence="2">The sequence shown here is derived from an EMBL/GenBank/DDBJ whole genome shotgun (WGS) entry which is preliminary data.</text>
</comment>
<name>E6QHZ2_9ZZZZ</name>
<feature type="compositionally biased region" description="Basic and acidic residues" evidence="1">
    <location>
        <begin position="118"/>
        <end position="138"/>
    </location>
</feature>
<evidence type="ECO:0000313" key="2">
    <source>
        <dbReference type="EMBL" id="CBI06857.1"/>
    </source>
</evidence>
<sequence>MLGLGVGAGLSALFGIERLSDNADVGDACLFDGIHDGGEGSEGNAFVGAKVDDLMGRVGAGLMETLGEVVDVDGLVAKVDLLVAGHGHHQALLGDLPDGAGPGHGDLDAGLEHWRGEHEDDQQNQHHIDQRRDVDLRHRSLGSPVAGGEGHG</sequence>
<dbReference type="AlphaFoldDB" id="E6QHZ2"/>
<protein>
    <submittedName>
        <fullName evidence="2">Uncharacterized protein</fullName>
    </submittedName>
</protein>
<evidence type="ECO:0000256" key="1">
    <source>
        <dbReference type="SAM" id="MobiDB-lite"/>
    </source>
</evidence>
<reference evidence="2" key="1">
    <citation type="submission" date="2009-10" db="EMBL/GenBank/DDBJ databases">
        <title>Diversity of trophic interactions inside an arsenic-rich microbial ecosystem.</title>
        <authorList>
            <person name="Bertin P.N."/>
            <person name="Heinrich-Salmeron A."/>
            <person name="Pelletier E."/>
            <person name="Goulhen-Chollet F."/>
            <person name="Arsene-Ploetze F."/>
            <person name="Gallien S."/>
            <person name="Calteau A."/>
            <person name="Vallenet D."/>
            <person name="Casiot C."/>
            <person name="Chane-Woon-Ming B."/>
            <person name="Giloteaux L."/>
            <person name="Barakat M."/>
            <person name="Bonnefoy V."/>
            <person name="Bruneel O."/>
            <person name="Chandler M."/>
            <person name="Cleiss J."/>
            <person name="Duran R."/>
            <person name="Elbaz-Poulichet F."/>
            <person name="Fonknechten N."/>
            <person name="Lauga B."/>
            <person name="Mornico D."/>
            <person name="Ortet P."/>
            <person name="Schaeffer C."/>
            <person name="Siguier P."/>
            <person name="Alexander Thil Smith A."/>
            <person name="Van Dorsselaer A."/>
            <person name="Weissenbach J."/>
            <person name="Medigue C."/>
            <person name="Le Paslier D."/>
        </authorList>
    </citation>
    <scope>NUCLEOTIDE SEQUENCE</scope>
</reference>
<feature type="region of interest" description="Disordered" evidence="1">
    <location>
        <begin position="118"/>
        <end position="152"/>
    </location>
</feature>
<organism evidence="2">
    <name type="scientific">mine drainage metagenome</name>
    <dbReference type="NCBI Taxonomy" id="410659"/>
    <lineage>
        <taxon>unclassified sequences</taxon>
        <taxon>metagenomes</taxon>
        <taxon>ecological metagenomes</taxon>
    </lineage>
</organism>
<proteinExistence type="predicted"/>
<dbReference type="EMBL" id="CABQ01000028">
    <property type="protein sequence ID" value="CBI06857.1"/>
    <property type="molecule type" value="Genomic_DNA"/>
</dbReference>
<accession>E6QHZ2</accession>